<comment type="caution">
    <text evidence="2">The sequence shown here is derived from an EMBL/GenBank/DDBJ whole genome shotgun (WGS) entry which is preliminary data.</text>
</comment>
<feature type="domain" description="PhnB-like" evidence="1">
    <location>
        <begin position="144"/>
        <end position="264"/>
    </location>
</feature>
<name>A0A5C4TB17_9BACL</name>
<dbReference type="InterPro" id="IPR029068">
    <property type="entry name" value="Glyas_Bleomycin-R_OHBP_Dase"/>
</dbReference>
<evidence type="ECO:0000259" key="1">
    <source>
        <dbReference type="Pfam" id="PF06983"/>
    </source>
</evidence>
<gene>
    <name evidence="2" type="ORF">FE784_11725</name>
</gene>
<evidence type="ECO:0000313" key="2">
    <source>
        <dbReference type="EMBL" id="TNJ66082.1"/>
    </source>
</evidence>
<sequence length="304" mass="35035">MTKTNQNIVPHLWYDKEANEAAEFYSSIFPDSKITNVVTFHDTPSGDSQLVSFELWGQKFMAINAGPYFKFNPSVSFIVNVDPSREKDASEKMNEIWNKLSEGGSVLMPLGKYPFSEKYGWIQDKYGLTWQLILTNPEGEERPTIVPSLMFVGDKCGRAEEAIHFYLSVFKNSKKGHFARYPQGMEPDKEGTIMFSDFMLENQWFAAMDSARDHKFSFNEAISLMVYCDTQEEIDYYWDKLSAVPASEQCGWLKDKYGVSWQIVPREMDEMMSDSTPEQFARVSKATLKMKKLNLTELRKAYEG</sequence>
<dbReference type="SUPFAM" id="SSF54593">
    <property type="entry name" value="Glyoxalase/Bleomycin resistance protein/Dihydroxybiphenyl dioxygenase"/>
    <property type="match status" value="2"/>
</dbReference>
<evidence type="ECO:0000313" key="3">
    <source>
        <dbReference type="Proteomes" id="UP000307943"/>
    </source>
</evidence>
<dbReference type="Proteomes" id="UP000307943">
    <property type="component" value="Unassembled WGS sequence"/>
</dbReference>
<organism evidence="2 3">
    <name type="scientific">Paenibacillus hemerocallicola</name>
    <dbReference type="NCBI Taxonomy" id="1172614"/>
    <lineage>
        <taxon>Bacteria</taxon>
        <taxon>Bacillati</taxon>
        <taxon>Bacillota</taxon>
        <taxon>Bacilli</taxon>
        <taxon>Bacillales</taxon>
        <taxon>Paenibacillaceae</taxon>
        <taxon>Paenibacillus</taxon>
    </lineage>
</organism>
<dbReference type="AlphaFoldDB" id="A0A5C4TB17"/>
<dbReference type="InterPro" id="IPR028973">
    <property type="entry name" value="PhnB-like"/>
</dbReference>
<dbReference type="Gene3D" id="3.30.720.100">
    <property type="match status" value="1"/>
</dbReference>
<reference evidence="2 3" key="1">
    <citation type="submission" date="2019-05" db="EMBL/GenBank/DDBJ databases">
        <title>We sequenced the genome of Paenibacillus hemerocallicola KCTC 33185 for further insight into its adaptation and study the phylogeny of Paenibacillus.</title>
        <authorList>
            <person name="Narsing Rao M.P."/>
        </authorList>
    </citation>
    <scope>NUCLEOTIDE SEQUENCE [LARGE SCALE GENOMIC DNA]</scope>
    <source>
        <strain evidence="2 3">KCTC 33185</strain>
    </source>
</reference>
<accession>A0A5C4TB17</accession>
<dbReference type="PANTHER" id="PTHR33990">
    <property type="entry name" value="PROTEIN YJDN-RELATED"/>
    <property type="match status" value="1"/>
</dbReference>
<dbReference type="Gene3D" id="3.10.180.10">
    <property type="entry name" value="2,3-Dihydroxybiphenyl 1,2-Dioxygenase, domain 1"/>
    <property type="match status" value="1"/>
</dbReference>
<feature type="domain" description="PhnB-like" evidence="1">
    <location>
        <begin position="6"/>
        <end position="133"/>
    </location>
</feature>
<dbReference type="Pfam" id="PF06983">
    <property type="entry name" value="3-dmu-9_3-mt"/>
    <property type="match status" value="2"/>
</dbReference>
<keyword evidence="3" id="KW-1185">Reference proteome</keyword>
<dbReference type="OrthoDB" id="9806473at2"/>
<dbReference type="CDD" id="cd06588">
    <property type="entry name" value="PhnB_like"/>
    <property type="match status" value="2"/>
</dbReference>
<dbReference type="RefSeq" id="WP_139602390.1">
    <property type="nucleotide sequence ID" value="NZ_VDCQ01000013.1"/>
</dbReference>
<protein>
    <submittedName>
        <fullName evidence="2">VOC family protein</fullName>
    </submittedName>
</protein>
<dbReference type="Gene3D" id="3.30.720.110">
    <property type="match status" value="1"/>
</dbReference>
<proteinExistence type="predicted"/>
<dbReference type="EMBL" id="VDCQ01000013">
    <property type="protein sequence ID" value="TNJ66082.1"/>
    <property type="molecule type" value="Genomic_DNA"/>
</dbReference>